<dbReference type="AlphaFoldDB" id="A0AAV4UAU3"/>
<feature type="compositionally biased region" description="Acidic residues" evidence="1">
    <location>
        <begin position="55"/>
        <end position="70"/>
    </location>
</feature>
<sequence length="107" mass="11640">MTSEQSEMEKNVNASSTPANATNQKIKAKDDLDSSIGRTPMPKKTVSITKLPKDFEDEIVSESDSDEDMDISVGNTLESGKNESITINQSNVSTESSISKKKKKKNA</sequence>
<gene>
    <name evidence="2" type="ORF">CDAR_201311</name>
</gene>
<evidence type="ECO:0000313" key="3">
    <source>
        <dbReference type="Proteomes" id="UP001054837"/>
    </source>
</evidence>
<evidence type="ECO:0000256" key="1">
    <source>
        <dbReference type="SAM" id="MobiDB-lite"/>
    </source>
</evidence>
<feature type="compositionally biased region" description="Polar residues" evidence="1">
    <location>
        <begin position="12"/>
        <end position="25"/>
    </location>
</feature>
<feature type="compositionally biased region" description="Polar residues" evidence="1">
    <location>
        <begin position="74"/>
        <end position="97"/>
    </location>
</feature>
<dbReference type="EMBL" id="BPLQ01011001">
    <property type="protein sequence ID" value="GIY54910.1"/>
    <property type="molecule type" value="Genomic_DNA"/>
</dbReference>
<comment type="caution">
    <text evidence="2">The sequence shown here is derived from an EMBL/GenBank/DDBJ whole genome shotgun (WGS) entry which is preliminary data.</text>
</comment>
<reference evidence="2 3" key="1">
    <citation type="submission" date="2021-06" db="EMBL/GenBank/DDBJ databases">
        <title>Caerostris darwini draft genome.</title>
        <authorList>
            <person name="Kono N."/>
            <person name="Arakawa K."/>
        </authorList>
    </citation>
    <scope>NUCLEOTIDE SEQUENCE [LARGE SCALE GENOMIC DNA]</scope>
</reference>
<organism evidence="2 3">
    <name type="scientific">Caerostris darwini</name>
    <dbReference type="NCBI Taxonomy" id="1538125"/>
    <lineage>
        <taxon>Eukaryota</taxon>
        <taxon>Metazoa</taxon>
        <taxon>Ecdysozoa</taxon>
        <taxon>Arthropoda</taxon>
        <taxon>Chelicerata</taxon>
        <taxon>Arachnida</taxon>
        <taxon>Araneae</taxon>
        <taxon>Araneomorphae</taxon>
        <taxon>Entelegynae</taxon>
        <taxon>Araneoidea</taxon>
        <taxon>Araneidae</taxon>
        <taxon>Caerostris</taxon>
    </lineage>
</organism>
<accession>A0AAV4UAU3</accession>
<name>A0AAV4UAU3_9ARAC</name>
<dbReference type="Proteomes" id="UP001054837">
    <property type="component" value="Unassembled WGS sequence"/>
</dbReference>
<evidence type="ECO:0000313" key="2">
    <source>
        <dbReference type="EMBL" id="GIY54910.1"/>
    </source>
</evidence>
<proteinExistence type="predicted"/>
<feature type="region of interest" description="Disordered" evidence="1">
    <location>
        <begin position="1"/>
        <end position="107"/>
    </location>
</feature>
<protein>
    <submittedName>
        <fullName evidence="2">Uncharacterized protein</fullName>
    </submittedName>
</protein>
<keyword evidence="3" id="KW-1185">Reference proteome</keyword>